<dbReference type="InterPro" id="IPR036451">
    <property type="entry name" value="CblAdoTrfase-like_sf"/>
</dbReference>
<name>A0A9D9HZG8_9FIRM</name>
<sequence>MNQLYRSPYEAYPFLCDTKDNLQCDFELLTDELASHTGLLRAKVMRYAKENPNINLEICEELTWVCEIIYHINPTLRTHLTVTKAECEQLKEKMERLQEKAKDRCKKFVLPMGSELACEAHLLRVEAKKLVRLIYHYIEYGNEVPDLLLDIANLLSGYFFALSLVLNLYENVEEVPFISRNYT</sequence>
<keyword evidence="1" id="KW-0808">Transferase</keyword>
<dbReference type="GO" id="GO:0016740">
    <property type="term" value="F:transferase activity"/>
    <property type="evidence" value="ECO:0007669"/>
    <property type="project" value="UniProtKB-KW"/>
</dbReference>
<dbReference type="GO" id="GO:0005524">
    <property type="term" value="F:ATP binding"/>
    <property type="evidence" value="ECO:0007669"/>
    <property type="project" value="UniProtKB-KW"/>
</dbReference>
<keyword evidence="4" id="KW-0175">Coiled coil</keyword>
<gene>
    <name evidence="6" type="ORF">IAC13_03595</name>
</gene>
<evidence type="ECO:0000313" key="7">
    <source>
        <dbReference type="Proteomes" id="UP000823618"/>
    </source>
</evidence>
<organism evidence="6 7">
    <name type="scientific">Candidatus Scybalomonas excrementavium</name>
    <dbReference type="NCBI Taxonomy" id="2840943"/>
    <lineage>
        <taxon>Bacteria</taxon>
        <taxon>Bacillati</taxon>
        <taxon>Bacillota</taxon>
        <taxon>Clostridia</taxon>
        <taxon>Lachnospirales</taxon>
        <taxon>Lachnospiraceae</taxon>
        <taxon>Lachnospiraceae incertae sedis</taxon>
        <taxon>Candidatus Scybalomonas</taxon>
    </lineage>
</organism>
<dbReference type="InterPro" id="IPR016030">
    <property type="entry name" value="CblAdoTrfase-like"/>
</dbReference>
<dbReference type="AlphaFoldDB" id="A0A9D9HZG8"/>
<evidence type="ECO:0000259" key="5">
    <source>
        <dbReference type="Pfam" id="PF01923"/>
    </source>
</evidence>
<dbReference type="Gene3D" id="1.20.1200.10">
    <property type="entry name" value="Cobalamin adenosyltransferase-like"/>
    <property type="match status" value="1"/>
</dbReference>
<feature type="coiled-coil region" evidence="4">
    <location>
        <begin position="80"/>
        <end position="107"/>
    </location>
</feature>
<evidence type="ECO:0000256" key="3">
    <source>
        <dbReference type="ARBA" id="ARBA00022840"/>
    </source>
</evidence>
<feature type="domain" description="Cobalamin adenosyltransferase-like" evidence="5">
    <location>
        <begin position="30"/>
        <end position="165"/>
    </location>
</feature>
<reference evidence="6" key="2">
    <citation type="journal article" date="2021" name="PeerJ">
        <title>Extensive microbial diversity within the chicken gut microbiome revealed by metagenomics and culture.</title>
        <authorList>
            <person name="Gilroy R."/>
            <person name="Ravi A."/>
            <person name="Getino M."/>
            <person name="Pursley I."/>
            <person name="Horton D.L."/>
            <person name="Alikhan N.F."/>
            <person name="Baker D."/>
            <person name="Gharbi K."/>
            <person name="Hall N."/>
            <person name="Watson M."/>
            <person name="Adriaenssens E.M."/>
            <person name="Foster-Nyarko E."/>
            <person name="Jarju S."/>
            <person name="Secka A."/>
            <person name="Antonio M."/>
            <person name="Oren A."/>
            <person name="Chaudhuri R.R."/>
            <person name="La Ragione R."/>
            <person name="Hildebrand F."/>
            <person name="Pallen M.J."/>
        </authorList>
    </citation>
    <scope>NUCLEOTIDE SEQUENCE</scope>
    <source>
        <strain evidence="6">E3-2379</strain>
    </source>
</reference>
<evidence type="ECO:0000313" key="6">
    <source>
        <dbReference type="EMBL" id="MBO8462997.1"/>
    </source>
</evidence>
<dbReference type="SUPFAM" id="SSF89028">
    <property type="entry name" value="Cobalamin adenosyltransferase-like"/>
    <property type="match status" value="1"/>
</dbReference>
<evidence type="ECO:0000256" key="1">
    <source>
        <dbReference type="ARBA" id="ARBA00022679"/>
    </source>
</evidence>
<dbReference type="Proteomes" id="UP000823618">
    <property type="component" value="Unassembled WGS sequence"/>
</dbReference>
<keyword evidence="2" id="KW-0547">Nucleotide-binding</keyword>
<dbReference type="Pfam" id="PF01923">
    <property type="entry name" value="Cob_adeno_trans"/>
    <property type="match status" value="1"/>
</dbReference>
<reference evidence="6" key="1">
    <citation type="submission" date="2020-10" db="EMBL/GenBank/DDBJ databases">
        <authorList>
            <person name="Gilroy R."/>
        </authorList>
    </citation>
    <scope>NUCLEOTIDE SEQUENCE</scope>
    <source>
        <strain evidence="6">E3-2379</strain>
    </source>
</reference>
<accession>A0A9D9HZG8</accession>
<protein>
    <submittedName>
        <fullName evidence="6">ATP--cob(I)alamin adenosyltransferase</fullName>
    </submittedName>
</protein>
<proteinExistence type="predicted"/>
<evidence type="ECO:0000256" key="4">
    <source>
        <dbReference type="SAM" id="Coils"/>
    </source>
</evidence>
<keyword evidence="3" id="KW-0067">ATP-binding</keyword>
<comment type="caution">
    <text evidence="6">The sequence shown here is derived from an EMBL/GenBank/DDBJ whole genome shotgun (WGS) entry which is preliminary data.</text>
</comment>
<evidence type="ECO:0000256" key="2">
    <source>
        <dbReference type="ARBA" id="ARBA00022741"/>
    </source>
</evidence>
<dbReference type="EMBL" id="JADIML010000100">
    <property type="protein sequence ID" value="MBO8462997.1"/>
    <property type="molecule type" value="Genomic_DNA"/>
</dbReference>